<organism evidence="4 5">
    <name type="scientific">Streptomyces sodiiphilus</name>
    <dbReference type="NCBI Taxonomy" id="226217"/>
    <lineage>
        <taxon>Bacteria</taxon>
        <taxon>Bacillati</taxon>
        <taxon>Actinomycetota</taxon>
        <taxon>Actinomycetes</taxon>
        <taxon>Kitasatosporales</taxon>
        <taxon>Streptomycetaceae</taxon>
        <taxon>Streptomyces</taxon>
    </lineage>
</organism>
<dbReference type="EMBL" id="BAAAMJ010000044">
    <property type="protein sequence ID" value="GAA1926274.1"/>
    <property type="molecule type" value="Genomic_DNA"/>
</dbReference>
<dbReference type="InterPro" id="IPR011990">
    <property type="entry name" value="TPR-like_helical_dom_sf"/>
</dbReference>
<gene>
    <name evidence="4" type="ORF">GCM10009716_38020</name>
</gene>
<dbReference type="InterPro" id="IPR000792">
    <property type="entry name" value="Tscrpt_reg_LuxR_C"/>
</dbReference>
<dbReference type="SUPFAM" id="SSF46894">
    <property type="entry name" value="C-terminal effector domain of the bipartite response regulators"/>
    <property type="match status" value="1"/>
</dbReference>
<accession>A0ABN2PR77</accession>
<dbReference type="Gene3D" id="1.25.40.10">
    <property type="entry name" value="Tetratricopeptide repeat domain"/>
    <property type="match status" value="1"/>
</dbReference>
<dbReference type="PROSITE" id="PS50043">
    <property type="entry name" value="HTH_LUXR_2"/>
    <property type="match status" value="1"/>
</dbReference>
<proteinExistence type="predicted"/>
<dbReference type="PRINTS" id="PR00038">
    <property type="entry name" value="HTHLUXR"/>
</dbReference>
<protein>
    <submittedName>
        <fullName evidence="4">Helix-turn-helix transcriptional regulator</fullName>
    </submittedName>
</protein>
<evidence type="ECO:0000256" key="2">
    <source>
        <dbReference type="ARBA" id="ARBA00022840"/>
    </source>
</evidence>
<dbReference type="CDD" id="cd06170">
    <property type="entry name" value="LuxR_C_like"/>
    <property type="match status" value="1"/>
</dbReference>
<dbReference type="Pfam" id="PF13191">
    <property type="entry name" value="AAA_16"/>
    <property type="match status" value="1"/>
</dbReference>
<dbReference type="InterPro" id="IPR016032">
    <property type="entry name" value="Sig_transdc_resp-reg_C-effctor"/>
</dbReference>
<dbReference type="InterPro" id="IPR036388">
    <property type="entry name" value="WH-like_DNA-bd_sf"/>
</dbReference>
<comment type="caution">
    <text evidence="4">The sequence shown here is derived from an EMBL/GenBank/DDBJ whole genome shotgun (WGS) entry which is preliminary data.</text>
</comment>
<evidence type="ECO:0000256" key="1">
    <source>
        <dbReference type="ARBA" id="ARBA00022741"/>
    </source>
</evidence>
<dbReference type="PANTHER" id="PTHR16305">
    <property type="entry name" value="TESTICULAR SOLUBLE ADENYLYL CYCLASE"/>
    <property type="match status" value="1"/>
</dbReference>
<evidence type="ECO:0000313" key="5">
    <source>
        <dbReference type="Proteomes" id="UP001501303"/>
    </source>
</evidence>
<dbReference type="SMART" id="SM00421">
    <property type="entry name" value="HTH_LUXR"/>
    <property type="match status" value="1"/>
</dbReference>
<dbReference type="PANTHER" id="PTHR16305:SF35">
    <property type="entry name" value="TRANSCRIPTIONAL ACTIVATOR DOMAIN"/>
    <property type="match status" value="1"/>
</dbReference>
<keyword evidence="2" id="KW-0067">ATP-binding</keyword>
<dbReference type="Gene3D" id="1.10.10.10">
    <property type="entry name" value="Winged helix-like DNA-binding domain superfamily/Winged helix DNA-binding domain"/>
    <property type="match status" value="1"/>
</dbReference>
<evidence type="ECO:0000259" key="3">
    <source>
        <dbReference type="PROSITE" id="PS50043"/>
    </source>
</evidence>
<keyword evidence="5" id="KW-1185">Reference proteome</keyword>
<feature type="domain" description="HTH luxR-type" evidence="3">
    <location>
        <begin position="851"/>
        <end position="916"/>
    </location>
</feature>
<dbReference type="InterPro" id="IPR041664">
    <property type="entry name" value="AAA_16"/>
</dbReference>
<reference evidence="4 5" key="1">
    <citation type="journal article" date="2019" name="Int. J. Syst. Evol. Microbiol.">
        <title>The Global Catalogue of Microorganisms (GCM) 10K type strain sequencing project: providing services to taxonomists for standard genome sequencing and annotation.</title>
        <authorList>
            <consortium name="The Broad Institute Genomics Platform"/>
            <consortium name="The Broad Institute Genome Sequencing Center for Infectious Disease"/>
            <person name="Wu L."/>
            <person name="Ma J."/>
        </authorList>
    </citation>
    <scope>NUCLEOTIDE SEQUENCE [LARGE SCALE GENOMIC DNA]</scope>
    <source>
        <strain evidence="4 5">JCM 13581</strain>
    </source>
</reference>
<dbReference type="RefSeq" id="WP_344263993.1">
    <property type="nucleotide sequence ID" value="NZ_BAAAMJ010000044.1"/>
</dbReference>
<dbReference type="Proteomes" id="UP001501303">
    <property type="component" value="Unassembled WGS sequence"/>
</dbReference>
<dbReference type="SUPFAM" id="SSF48452">
    <property type="entry name" value="TPR-like"/>
    <property type="match status" value="1"/>
</dbReference>
<dbReference type="Pfam" id="PF00196">
    <property type="entry name" value="GerE"/>
    <property type="match status" value="1"/>
</dbReference>
<sequence>MNSGSTAHKAVTALLERTRAGHGGALVVRAEPGLGTSTLLARAADSFRDGLVLRARGVAAETGIPYSGLHALLRPVADRPRSAALSAALELGAAPPGGSGPVLAGFLALLHRLASAGRPVLVCVDDAHRLDAASREALGFAARRLGQPLPVAVLAGLPRDGGAEPRFAGLPVVTLRPLDGPAAAALLDRLLPPGTDPAVREALLHAGEGNPGLLTEFVHHLTPRQLAGTEPLPDPLPVGEARDRAAAARLAQLPRSTRALLLLAAAATELAGTAQLDVLAGAAAAAGLDPAALDPAETAGAVRREGDTLRFVHPLLRRAAYWQQPPDGRRTAHRLLARALSGRGHRLLRLRHLAAACPGPDPSLGDVLADEAARRHPGTRDGHAELADALLRAAGLADDDRTRVVRLTAAAEHTWCSGRPQRARVLLDRARELPAPDTERGRTELLRGTLELSTGIVTDAREVLMEAAAMLQEHAPDLAAQALLGAAEASWAAGDPRGYRGAIEDLASRAERIPPVGQDLPTAYAAGMATVLRGRLDQAAAPLRRAIGLAVHERSPRMLMLASGAALVLGDVTAAREIGTRAAAAARTRGPAVLVPRALEHLAYSELRTGNHTRARAHALAGLALAERTGQRNCASHLHAVLAMAAAIEGDEDGCVRHARRADAAAGPHGLGVAATLAQWSLARCDLGLGRAGAAAARLGPLVSSAPAPGQGHFALRMLAIPCFVEASVLAGDPDQARPALVDFAWWTGVTADPRAPAQLLRCRALLAEPDASADLFAAALAEHTRVEGDYERGRTLLLHGMALRRRRRPGEARSVLREALLAFERSRATAWAERTRAELRPAGEAAAPAVPDALAVLTPQQLRIARCVAEGATNREVAARLSVSPRTIDHHLRNVFTTLGIRSRVELTRFLASAGEG</sequence>
<keyword evidence="1" id="KW-0547">Nucleotide-binding</keyword>
<evidence type="ECO:0000313" key="4">
    <source>
        <dbReference type="EMBL" id="GAA1926274.1"/>
    </source>
</evidence>
<name>A0ABN2PR77_9ACTN</name>